<reference evidence="1" key="1">
    <citation type="journal article" date="2020" name="Nature">
        <title>Giant virus diversity and host interactions through global metagenomics.</title>
        <authorList>
            <person name="Schulz F."/>
            <person name="Roux S."/>
            <person name="Paez-Espino D."/>
            <person name="Jungbluth S."/>
            <person name="Walsh D.A."/>
            <person name="Denef V.J."/>
            <person name="McMahon K.D."/>
            <person name="Konstantinidis K.T."/>
            <person name="Eloe-Fadrosh E.A."/>
            <person name="Kyrpides N.C."/>
            <person name="Woyke T."/>
        </authorList>
    </citation>
    <scope>NUCLEOTIDE SEQUENCE</scope>
    <source>
        <strain evidence="1">GVMAG-S-ERX556022-25</strain>
    </source>
</reference>
<sequence>MVYIEKNNEGIKYFIYLISNNKIIPYIDTDIRKIIWNFLTTSYIILNVNNIQLKLNIYI</sequence>
<proteinExistence type="predicted"/>
<organism evidence="1">
    <name type="scientific">viral metagenome</name>
    <dbReference type="NCBI Taxonomy" id="1070528"/>
    <lineage>
        <taxon>unclassified sequences</taxon>
        <taxon>metagenomes</taxon>
        <taxon>organismal metagenomes</taxon>
    </lineage>
</organism>
<dbReference type="EMBL" id="MN738810">
    <property type="protein sequence ID" value="QHS84646.1"/>
    <property type="molecule type" value="Genomic_DNA"/>
</dbReference>
<evidence type="ECO:0000313" key="1">
    <source>
        <dbReference type="EMBL" id="QHS84646.1"/>
    </source>
</evidence>
<name>A0A6C0AYP5_9ZZZZ</name>
<protein>
    <submittedName>
        <fullName evidence="1">Uncharacterized protein</fullName>
    </submittedName>
</protein>
<dbReference type="AlphaFoldDB" id="A0A6C0AYP5"/>
<accession>A0A6C0AYP5</accession>